<dbReference type="Gene3D" id="1.25.40.10">
    <property type="entry name" value="Tetratricopeptide repeat domain"/>
    <property type="match status" value="2"/>
</dbReference>
<feature type="repeat" description="PPR" evidence="3">
    <location>
        <begin position="27"/>
        <end position="61"/>
    </location>
</feature>
<evidence type="ECO:0000313" key="4">
    <source>
        <dbReference type="EMBL" id="KAK3043781.1"/>
    </source>
</evidence>
<dbReference type="FunFam" id="1.25.40.10:FF:000333">
    <property type="entry name" value="Pentatricopeptide repeat-containing protein"/>
    <property type="match status" value="1"/>
</dbReference>
<evidence type="ECO:0000256" key="1">
    <source>
        <dbReference type="ARBA" id="ARBA00006643"/>
    </source>
</evidence>
<evidence type="ECO:0000256" key="3">
    <source>
        <dbReference type="PROSITE-ProRule" id="PRU00708"/>
    </source>
</evidence>
<evidence type="ECO:0000313" key="5">
    <source>
        <dbReference type="Proteomes" id="UP001188597"/>
    </source>
</evidence>
<keyword evidence="2" id="KW-0677">Repeat</keyword>
<dbReference type="Pfam" id="PF01535">
    <property type="entry name" value="PPR"/>
    <property type="match status" value="3"/>
</dbReference>
<name>A0AA88XCS4_9ASTE</name>
<dbReference type="AlphaFoldDB" id="A0AA88XCS4"/>
<evidence type="ECO:0000256" key="2">
    <source>
        <dbReference type="ARBA" id="ARBA00022737"/>
    </source>
</evidence>
<organism evidence="4 5">
    <name type="scientific">Escallonia herrerae</name>
    <dbReference type="NCBI Taxonomy" id="1293975"/>
    <lineage>
        <taxon>Eukaryota</taxon>
        <taxon>Viridiplantae</taxon>
        <taxon>Streptophyta</taxon>
        <taxon>Embryophyta</taxon>
        <taxon>Tracheophyta</taxon>
        <taxon>Spermatophyta</taxon>
        <taxon>Magnoliopsida</taxon>
        <taxon>eudicotyledons</taxon>
        <taxon>Gunneridae</taxon>
        <taxon>Pentapetalae</taxon>
        <taxon>asterids</taxon>
        <taxon>campanulids</taxon>
        <taxon>Escalloniales</taxon>
        <taxon>Escalloniaceae</taxon>
        <taxon>Escallonia</taxon>
    </lineage>
</organism>
<gene>
    <name evidence="4" type="ORF">RJ639_000480</name>
</gene>
<dbReference type="GO" id="GO:0009451">
    <property type="term" value="P:RNA modification"/>
    <property type="evidence" value="ECO:0007669"/>
    <property type="project" value="InterPro"/>
</dbReference>
<dbReference type="PANTHER" id="PTHR47926">
    <property type="entry name" value="PENTATRICOPEPTIDE REPEAT-CONTAINING PROTEIN"/>
    <property type="match status" value="1"/>
</dbReference>
<protein>
    <recommendedName>
        <fullName evidence="6">Pentatricopeptide repeat-containing protein</fullName>
    </recommendedName>
</protein>
<reference evidence="4" key="1">
    <citation type="submission" date="2022-12" db="EMBL/GenBank/DDBJ databases">
        <title>Draft genome assemblies for two species of Escallonia (Escalloniales).</title>
        <authorList>
            <person name="Chanderbali A."/>
            <person name="Dervinis C."/>
            <person name="Anghel I."/>
            <person name="Soltis D."/>
            <person name="Soltis P."/>
            <person name="Zapata F."/>
        </authorList>
    </citation>
    <scope>NUCLEOTIDE SEQUENCE</scope>
    <source>
        <strain evidence="4">UCBG64.0493</strain>
        <tissue evidence="4">Leaf</tissue>
    </source>
</reference>
<dbReference type="GO" id="GO:0003723">
    <property type="term" value="F:RNA binding"/>
    <property type="evidence" value="ECO:0007669"/>
    <property type="project" value="InterPro"/>
</dbReference>
<proteinExistence type="inferred from homology"/>
<dbReference type="NCBIfam" id="TIGR00756">
    <property type="entry name" value="PPR"/>
    <property type="match status" value="3"/>
</dbReference>
<dbReference type="InterPro" id="IPR002885">
    <property type="entry name" value="PPR_rpt"/>
</dbReference>
<dbReference type="PROSITE" id="PS51375">
    <property type="entry name" value="PPR"/>
    <property type="match status" value="2"/>
</dbReference>
<dbReference type="InterPro" id="IPR011990">
    <property type="entry name" value="TPR-like_helical_dom_sf"/>
</dbReference>
<keyword evidence="5" id="KW-1185">Reference proteome</keyword>
<accession>A0AA88XCS4</accession>
<comment type="caution">
    <text evidence="4">The sequence shown here is derived from an EMBL/GenBank/DDBJ whole genome shotgun (WGS) entry which is preliminary data.</text>
</comment>
<dbReference type="Pfam" id="PF13041">
    <property type="entry name" value="PPR_2"/>
    <property type="match status" value="1"/>
</dbReference>
<dbReference type="InterPro" id="IPR046960">
    <property type="entry name" value="PPR_At4g14850-like_plant"/>
</dbReference>
<feature type="repeat" description="PPR" evidence="3">
    <location>
        <begin position="89"/>
        <end position="123"/>
    </location>
</feature>
<dbReference type="EMBL" id="JAVXUP010000001">
    <property type="protein sequence ID" value="KAK3043781.1"/>
    <property type="molecule type" value="Genomic_DNA"/>
</dbReference>
<sequence length="176" mass="19621">MIDGHAKSGDTATARQFFDRVPAEIESVATWTAMVDGYVRNGELDTARELFEAMPRRNFFVWSCMTSGYFKEGNVKEAEAIFDRIPVRNLVNWNSLISGYAQNGCCEEALDAFRKMQVEGLDPDGVSFASALSACAQLASEKWEKARKMRVVLWNKGFEKTPGYSSLSPSNIPEGQ</sequence>
<dbReference type="Proteomes" id="UP001188597">
    <property type="component" value="Unassembled WGS sequence"/>
</dbReference>
<evidence type="ECO:0008006" key="6">
    <source>
        <dbReference type="Google" id="ProtNLM"/>
    </source>
</evidence>
<comment type="similarity">
    <text evidence="1">Belongs to the PPR family. PCMP-H subfamily.</text>
</comment>